<keyword evidence="2" id="KW-1185">Reference proteome</keyword>
<dbReference type="AlphaFoldDB" id="A0A2G4SKZ1"/>
<organism evidence="1 2">
    <name type="scientific">Rhizopus microsporus ATCC 52813</name>
    <dbReference type="NCBI Taxonomy" id="1340429"/>
    <lineage>
        <taxon>Eukaryota</taxon>
        <taxon>Fungi</taxon>
        <taxon>Fungi incertae sedis</taxon>
        <taxon>Mucoromycota</taxon>
        <taxon>Mucoromycotina</taxon>
        <taxon>Mucoromycetes</taxon>
        <taxon>Mucorales</taxon>
        <taxon>Mucorineae</taxon>
        <taxon>Rhizopodaceae</taxon>
        <taxon>Rhizopus</taxon>
    </lineage>
</organism>
<evidence type="ECO:0000313" key="1">
    <source>
        <dbReference type="EMBL" id="PHZ09435.1"/>
    </source>
</evidence>
<dbReference type="EMBL" id="KZ303858">
    <property type="protein sequence ID" value="PHZ09435.1"/>
    <property type="molecule type" value="Genomic_DNA"/>
</dbReference>
<evidence type="ECO:0000313" key="2">
    <source>
        <dbReference type="Proteomes" id="UP000242254"/>
    </source>
</evidence>
<dbReference type="RefSeq" id="XP_023463143.1">
    <property type="nucleotide sequence ID" value="XM_023614336.1"/>
</dbReference>
<sequence length="451" mass="52123">MFNGFPKGLSYSSWLLTAKHLSPAYDYVDFANSLSSTKENTNRSYSNIMRKALHDAEGEEKTKIADVINTFNSRSNPTSAFDQQYATYWLERDKKDTDERMSKRQRIAAEATNEAACSYFEAIISKGFSGKHHLRLTNKNYYPDRPNGFRSADSEVGTQRNDKVDDDLKELEDVVFKEFEEKIIYLDQEKYKKSKNGNAITLFLSNITNIPSKQLSDDCQLLLEKIRNCAASSRIIRSTIRSHVLTMERPFDLVAQLRITKLVLSKFYGNSLNLIDSPRNPLQQQQLERNTAFLTTIPILHNLFISYNDIIDMQWHITHTLHRVERQARSTGNVKWDGVAFLVKNKKITPFFVELSGGIDFNSGADKEIGDEEKLIKHFIKTLKVKKAEGIEIPNLNIYFESLTYYEDYYIKRTYIVLTCPSTPTELKLFVEKIPQIFEYRQGILDQLTTN</sequence>
<name>A0A2G4SKZ1_RHIZD</name>
<reference evidence="1 2" key="1">
    <citation type="journal article" date="2016" name="Proc. Natl. Acad. Sci. U.S.A.">
        <title>Lipid metabolic changes in an early divergent fungus govern the establishment of a mutualistic symbiosis with endobacteria.</title>
        <authorList>
            <person name="Lastovetsky O.A."/>
            <person name="Gaspar M.L."/>
            <person name="Mondo S.J."/>
            <person name="LaButti K.M."/>
            <person name="Sandor L."/>
            <person name="Grigoriev I.V."/>
            <person name="Henry S.A."/>
            <person name="Pawlowska T.E."/>
        </authorList>
    </citation>
    <scope>NUCLEOTIDE SEQUENCE [LARGE SCALE GENOMIC DNA]</scope>
    <source>
        <strain evidence="1 2">ATCC 52813</strain>
    </source>
</reference>
<dbReference type="Proteomes" id="UP000242254">
    <property type="component" value="Unassembled WGS sequence"/>
</dbReference>
<gene>
    <name evidence="1" type="ORF">RHIMIDRAFT_299865</name>
</gene>
<protein>
    <submittedName>
        <fullName evidence="1">Uncharacterized protein</fullName>
    </submittedName>
</protein>
<dbReference type="GeneID" id="35445325"/>
<proteinExistence type="predicted"/>
<accession>A0A2G4SKZ1</accession>